<gene>
    <name evidence="9" type="ORF">J2Z34_002294</name>
</gene>
<feature type="domain" description="Rhodanese" evidence="8">
    <location>
        <begin position="465"/>
        <end position="552"/>
    </location>
</feature>
<dbReference type="Gene3D" id="3.50.50.60">
    <property type="entry name" value="FAD/NAD(P)-binding domain"/>
    <property type="match status" value="2"/>
</dbReference>
<dbReference type="Pfam" id="PF02852">
    <property type="entry name" value="Pyr_redox_dim"/>
    <property type="match status" value="1"/>
</dbReference>
<keyword evidence="6" id="KW-0676">Redox-active center</keyword>
<reference evidence="9 10" key="1">
    <citation type="submission" date="2021-03" db="EMBL/GenBank/DDBJ databases">
        <title>Genomic Encyclopedia of Type Strains, Phase IV (KMG-IV): sequencing the most valuable type-strain genomes for metagenomic binning, comparative biology and taxonomic classification.</title>
        <authorList>
            <person name="Goeker M."/>
        </authorList>
    </citation>
    <scope>NUCLEOTIDE SEQUENCE [LARGE SCALE GENOMIC DNA]</scope>
    <source>
        <strain evidence="9 10">DSM 6139</strain>
    </source>
</reference>
<dbReference type="RefSeq" id="WP_209459988.1">
    <property type="nucleotide sequence ID" value="NZ_JAGGKC010000019.1"/>
</dbReference>
<feature type="region of interest" description="Disordered" evidence="7">
    <location>
        <begin position="554"/>
        <end position="584"/>
    </location>
</feature>
<dbReference type="InterPro" id="IPR036188">
    <property type="entry name" value="FAD/NAD-bd_sf"/>
</dbReference>
<dbReference type="PROSITE" id="PS50206">
    <property type="entry name" value="RHODANESE_3"/>
    <property type="match status" value="1"/>
</dbReference>
<dbReference type="InterPro" id="IPR016156">
    <property type="entry name" value="FAD/NAD-linked_Rdtase_dimer_sf"/>
</dbReference>
<dbReference type="Gene3D" id="3.40.1260.10">
    <property type="entry name" value="DsrEFH-like"/>
    <property type="match status" value="1"/>
</dbReference>
<dbReference type="InterPro" id="IPR036873">
    <property type="entry name" value="Rhodanese-like_dom_sf"/>
</dbReference>
<accession>A0ABS4G5F5</accession>
<dbReference type="Pfam" id="PF01206">
    <property type="entry name" value="TusA"/>
    <property type="match status" value="1"/>
</dbReference>
<keyword evidence="5" id="KW-0560">Oxidoreductase</keyword>
<dbReference type="PANTHER" id="PTHR43429">
    <property type="entry name" value="PYRIDINE NUCLEOTIDE-DISULFIDE OXIDOREDUCTASE DOMAIN-CONTAINING"/>
    <property type="match status" value="1"/>
</dbReference>
<organism evidence="9 10">
    <name type="scientific">Youngiibacter multivorans</name>
    <dbReference type="NCBI Taxonomy" id="937251"/>
    <lineage>
        <taxon>Bacteria</taxon>
        <taxon>Bacillati</taxon>
        <taxon>Bacillota</taxon>
        <taxon>Clostridia</taxon>
        <taxon>Eubacteriales</taxon>
        <taxon>Clostridiaceae</taxon>
        <taxon>Youngiibacter</taxon>
    </lineage>
</organism>
<dbReference type="SUPFAM" id="SSF55424">
    <property type="entry name" value="FAD/NAD-linked reductases, dimerisation (C-terminal) domain"/>
    <property type="match status" value="1"/>
</dbReference>
<dbReference type="SUPFAM" id="SSF52821">
    <property type="entry name" value="Rhodanese/Cell cycle control phosphatase"/>
    <property type="match status" value="1"/>
</dbReference>
<evidence type="ECO:0000259" key="8">
    <source>
        <dbReference type="PROSITE" id="PS50206"/>
    </source>
</evidence>
<evidence type="ECO:0000256" key="7">
    <source>
        <dbReference type="SAM" id="MobiDB-lite"/>
    </source>
</evidence>
<evidence type="ECO:0000256" key="2">
    <source>
        <dbReference type="ARBA" id="ARBA00009130"/>
    </source>
</evidence>
<protein>
    <submittedName>
        <fullName evidence="9">NADPH-dependent 2,4-dienoyl-CoA reductase/sulfur reductase-like enzyme/peroxiredoxin family protein/TusA-related sulfurtransferase/rhodanese-related sulfurtransferase</fullName>
    </submittedName>
</protein>
<dbReference type="InterPro" id="IPR027396">
    <property type="entry name" value="DsrEFH-like"/>
</dbReference>
<comment type="cofactor">
    <cofactor evidence="1">
        <name>FAD</name>
        <dbReference type="ChEBI" id="CHEBI:57692"/>
    </cofactor>
</comment>
<proteinExistence type="inferred from homology"/>
<dbReference type="PRINTS" id="PR00411">
    <property type="entry name" value="PNDRDTASEI"/>
</dbReference>
<dbReference type="InterPro" id="IPR050260">
    <property type="entry name" value="FAD-bd_OxRdtase"/>
</dbReference>
<dbReference type="EMBL" id="JAGGKC010000019">
    <property type="protein sequence ID" value="MBP1919798.1"/>
    <property type="molecule type" value="Genomic_DNA"/>
</dbReference>
<dbReference type="InterPro" id="IPR036868">
    <property type="entry name" value="TusA-like_sf"/>
</dbReference>
<dbReference type="SUPFAM" id="SSF64307">
    <property type="entry name" value="SirA-like"/>
    <property type="match status" value="1"/>
</dbReference>
<dbReference type="PROSITE" id="PS01148">
    <property type="entry name" value="UPF0033"/>
    <property type="match status" value="1"/>
</dbReference>
<dbReference type="InterPro" id="IPR004099">
    <property type="entry name" value="Pyr_nucl-diS_OxRdtase_dimer"/>
</dbReference>
<sequence>MSKKTVIVGGVAGGATVAARLRRLDENMEIVMFEKDEFISFANCGLPYHIGEVIKDRSKLLLQTPKAMKDRFELDVRVFSEVVKVDPVAKTVTVNSKDRGTYEESYDYLVLSPGASPMKPPIKGIDSKKVYSLRNIPDTDAIKAVVDKNTKATAIVIGGGFIGVEAAENMVERGLNVILVEAVPHILAPFDSELSMIAEAEMESRGVELHLGDGVSEFIEEGNKISVKLASGTVLTGDFVVAAIGVKPETGFLKDSGITIGPRGHIVTDDHMRTNFENVYAAGDAAEIVDFMTKGRTAIPLAGPANRQGRIIADNIAGIDRTYLGSMGTSILKVFDMTAAATGMNERNAKRAGIPVRAIFIHPNSHATYYPGATQLSAKLVFTEDGKVLGAQAVGYDGVDKLIDVIATAIKFGATVDDLAELELAYAPPFLSAKSPANMMGFVAQNTLEGLADNRTIDEFNAEFDPATMILLDVRDQIEIDNGSIEGMIHISLNSLRARMSELPKDKLIWIYCQVGLRGYIASRLLNQHGFTTKNLSGGYKLINFAKFKPSKKDGNDGGVGGGKTGPFEGAGIGAPGTATEEPDRISKTVELDATGLCCPGPLMRVKSSVDSMEKGDRLDITASDMGFYEDIKAWAKRTGNELISVKKDKGLIKASIRKGLYDDDSETEIGCSGSYAAMQPVKDNKTMIIFSGDLDKAIAAFIIANGAASMGKKVTMFFTFWGINILRKENSGPVKKTFIENAFGMMMPKGSKKLGLSKMHMGGLGPMMIRKIMEDKNVHSLEDLIKSAIDSGVEVVACQMSMDLLGLKEEELIDGIKLGGVGYMLSESEDSNATLFI</sequence>
<dbReference type="SUPFAM" id="SSF75169">
    <property type="entry name" value="DsrEFH-like"/>
    <property type="match status" value="1"/>
</dbReference>
<evidence type="ECO:0000256" key="1">
    <source>
        <dbReference type="ARBA" id="ARBA00001974"/>
    </source>
</evidence>
<dbReference type="SUPFAM" id="SSF51905">
    <property type="entry name" value="FAD/NAD(P)-binding domain"/>
    <property type="match status" value="1"/>
</dbReference>
<evidence type="ECO:0000256" key="4">
    <source>
        <dbReference type="ARBA" id="ARBA00022827"/>
    </source>
</evidence>
<dbReference type="Pfam" id="PF07992">
    <property type="entry name" value="Pyr_redox_2"/>
    <property type="match status" value="1"/>
</dbReference>
<keyword evidence="3" id="KW-0285">Flavoprotein</keyword>
<keyword evidence="10" id="KW-1185">Reference proteome</keyword>
<comment type="similarity">
    <text evidence="2">Belongs to the class-III pyridine nucleotide-disulfide oxidoreductase family.</text>
</comment>
<keyword evidence="4" id="KW-0274">FAD</keyword>
<dbReference type="Gene3D" id="3.40.250.10">
    <property type="entry name" value="Rhodanese-like domain"/>
    <property type="match status" value="1"/>
</dbReference>
<evidence type="ECO:0000256" key="3">
    <source>
        <dbReference type="ARBA" id="ARBA00022630"/>
    </source>
</evidence>
<dbReference type="Proteomes" id="UP001519271">
    <property type="component" value="Unassembled WGS sequence"/>
</dbReference>
<evidence type="ECO:0000256" key="5">
    <source>
        <dbReference type="ARBA" id="ARBA00023002"/>
    </source>
</evidence>
<dbReference type="InterPro" id="IPR001455">
    <property type="entry name" value="TusA-like"/>
</dbReference>
<comment type="caution">
    <text evidence="9">The sequence shown here is derived from an EMBL/GenBank/DDBJ whole genome shotgun (WGS) entry which is preliminary data.</text>
</comment>
<dbReference type="PRINTS" id="PR00368">
    <property type="entry name" value="FADPNR"/>
</dbReference>
<dbReference type="Pfam" id="PF00581">
    <property type="entry name" value="Rhodanese"/>
    <property type="match status" value="1"/>
</dbReference>
<dbReference type="Gene3D" id="3.30.110.40">
    <property type="entry name" value="TusA-like domain"/>
    <property type="match status" value="1"/>
</dbReference>
<dbReference type="InterPro" id="IPR001763">
    <property type="entry name" value="Rhodanese-like_dom"/>
</dbReference>
<dbReference type="PANTHER" id="PTHR43429:SF1">
    <property type="entry name" value="NAD(P)H SULFUR OXIDOREDUCTASE (COA-DEPENDENT)"/>
    <property type="match status" value="1"/>
</dbReference>
<name>A0ABS4G5F5_9CLOT</name>
<evidence type="ECO:0000313" key="9">
    <source>
        <dbReference type="EMBL" id="MBP1919798.1"/>
    </source>
</evidence>
<dbReference type="SMART" id="SM00450">
    <property type="entry name" value="RHOD"/>
    <property type="match status" value="1"/>
</dbReference>
<dbReference type="InterPro" id="IPR032836">
    <property type="entry name" value="DsrE2-like"/>
</dbReference>
<evidence type="ECO:0000313" key="10">
    <source>
        <dbReference type="Proteomes" id="UP001519271"/>
    </source>
</evidence>
<dbReference type="InterPro" id="IPR023753">
    <property type="entry name" value="FAD/NAD-binding_dom"/>
</dbReference>
<feature type="compositionally biased region" description="Gly residues" evidence="7">
    <location>
        <begin position="557"/>
        <end position="575"/>
    </location>
</feature>
<dbReference type="Pfam" id="PF13686">
    <property type="entry name" value="DrsE_2"/>
    <property type="match status" value="1"/>
</dbReference>
<evidence type="ECO:0000256" key="6">
    <source>
        <dbReference type="ARBA" id="ARBA00023284"/>
    </source>
</evidence>